<keyword evidence="8" id="KW-0325">Glycoprotein</keyword>
<evidence type="ECO:0000256" key="5">
    <source>
        <dbReference type="ARBA" id="ARBA00022692"/>
    </source>
</evidence>
<keyword evidence="12" id="KW-1185">Reference proteome</keyword>
<feature type="transmembrane region" description="Helical" evidence="9">
    <location>
        <begin position="216"/>
        <end position="234"/>
    </location>
</feature>
<dbReference type="Gene3D" id="1.20.1250.20">
    <property type="entry name" value="MFS general substrate transporter like domains"/>
    <property type="match status" value="1"/>
</dbReference>
<dbReference type="Proteomes" id="UP000719412">
    <property type="component" value="Unassembled WGS sequence"/>
</dbReference>
<dbReference type="FunFam" id="1.20.1250.20:FF:000218">
    <property type="entry name" value="facilitated trehalose transporter Tret1"/>
    <property type="match status" value="1"/>
</dbReference>
<name>A0A8J6LED9_TENMO</name>
<evidence type="ECO:0000256" key="2">
    <source>
        <dbReference type="ARBA" id="ARBA00022448"/>
    </source>
</evidence>
<feature type="transmembrane region" description="Helical" evidence="9">
    <location>
        <begin position="550"/>
        <end position="571"/>
    </location>
</feature>
<evidence type="ECO:0000256" key="7">
    <source>
        <dbReference type="ARBA" id="ARBA00023136"/>
    </source>
</evidence>
<feature type="transmembrane region" description="Helical" evidence="9">
    <location>
        <begin position="246"/>
        <end position="264"/>
    </location>
</feature>
<reference evidence="11" key="1">
    <citation type="journal article" date="2020" name="J Insects Food Feed">
        <title>The yellow mealworm (Tenebrio molitor) genome: a resource for the emerging insects as food and feed industry.</title>
        <authorList>
            <person name="Eriksson T."/>
            <person name="Andere A."/>
            <person name="Kelstrup H."/>
            <person name="Emery V."/>
            <person name="Picard C."/>
        </authorList>
    </citation>
    <scope>NUCLEOTIDE SEQUENCE</scope>
    <source>
        <strain evidence="11">Stoneville</strain>
        <tissue evidence="11">Whole head</tissue>
    </source>
</reference>
<keyword evidence="5 9" id="KW-0812">Transmembrane</keyword>
<dbReference type="EMBL" id="JABDTM020027897">
    <property type="protein sequence ID" value="KAH0809811.1"/>
    <property type="molecule type" value="Genomic_DNA"/>
</dbReference>
<dbReference type="PROSITE" id="PS50850">
    <property type="entry name" value="MFS"/>
    <property type="match status" value="1"/>
</dbReference>
<feature type="transmembrane region" description="Helical" evidence="9">
    <location>
        <begin position="270"/>
        <end position="291"/>
    </location>
</feature>
<feature type="transmembrane region" description="Helical" evidence="9">
    <location>
        <begin position="416"/>
        <end position="438"/>
    </location>
</feature>
<dbReference type="PANTHER" id="PTHR48021">
    <property type="match status" value="1"/>
</dbReference>
<dbReference type="SUPFAM" id="SSF103473">
    <property type="entry name" value="MFS general substrate transporter"/>
    <property type="match status" value="1"/>
</dbReference>
<dbReference type="PRINTS" id="PR00171">
    <property type="entry name" value="SUGRTRNSPORT"/>
</dbReference>
<dbReference type="InterPro" id="IPR050549">
    <property type="entry name" value="MFS_Trehalose_Transporter"/>
</dbReference>
<dbReference type="InterPro" id="IPR036259">
    <property type="entry name" value="MFS_trans_sf"/>
</dbReference>
<evidence type="ECO:0000256" key="6">
    <source>
        <dbReference type="ARBA" id="ARBA00022989"/>
    </source>
</evidence>
<evidence type="ECO:0000256" key="1">
    <source>
        <dbReference type="ARBA" id="ARBA00004651"/>
    </source>
</evidence>
<dbReference type="InterPro" id="IPR005828">
    <property type="entry name" value="MFS_sugar_transport-like"/>
</dbReference>
<evidence type="ECO:0000256" key="4">
    <source>
        <dbReference type="ARBA" id="ARBA00022597"/>
    </source>
</evidence>
<keyword evidence="7 9" id="KW-0472">Membrane</keyword>
<evidence type="ECO:0000313" key="12">
    <source>
        <dbReference type="Proteomes" id="UP000719412"/>
    </source>
</evidence>
<dbReference type="InterPro" id="IPR020846">
    <property type="entry name" value="MFS_dom"/>
</dbReference>
<feature type="domain" description="Major facilitator superfamily (MFS) profile" evidence="10">
    <location>
        <begin position="177"/>
        <end position="603"/>
    </location>
</feature>
<feature type="transmembrane region" description="Helical" evidence="9">
    <location>
        <begin position="518"/>
        <end position="538"/>
    </location>
</feature>
<keyword evidence="2" id="KW-0813">Transport</keyword>
<keyword evidence="3" id="KW-1003">Cell membrane</keyword>
<evidence type="ECO:0000313" key="11">
    <source>
        <dbReference type="EMBL" id="KAH0809811.1"/>
    </source>
</evidence>
<organism evidence="11 12">
    <name type="scientific">Tenebrio molitor</name>
    <name type="common">Yellow mealworm beetle</name>
    <dbReference type="NCBI Taxonomy" id="7067"/>
    <lineage>
        <taxon>Eukaryota</taxon>
        <taxon>Metazoa</taxon>
        <taxon>Ecdysozoa</taxon>
        <taxon>Arthropoda</taxon>
        <taxon>Hexapoda</taxon>
        <taxon>Insecta</taxon>
        <taxon>Pterygota</taxon>
        <taxon>Neoptera</taxon>
        <taxon>Endopterygota</taxon>
        <taxon>Coleoptera</taxon>
        <taxon>Polyphaga</taxon>
        <taxon>Cucujiformia</taxon>
        <taxon>Tenebrionidae</taxon>
        <taxon>Tenebrio</taxon>
    </lineage>
</organism>
<dbReference type="PROSITE" id="PS00216">
    <property type="entry name" value="SUGAR_TRANSPORT_1"/>
    <property type="match status" value="1"/>
</dbReference>
<keyword evidence="4" id="KW-0762">Sugar transport</keyword>
<feature type="transmembrane region" description="Helical" evidence="9">
    <location>
        <begin position="303"/>
        <end position="322"/>
    </location>
</feature>
<comment type="caution">
    <text evidence="11">The sequence shown here is derived from an EMBL/GenBank/DDBJ whole genome shotgun (WGS) entry which is preliminary data.</text>
</comment>
<keyword evidence="6 9" id="KW-1133">Transmembrane helix</keyword>
<dbReference type="PANTHER" id="PTHR48021:SF46">
    <property type="entry name" value="MAJOR FACILITATOR SUPERFAMILY (MFS) PROFILE DOMAIN-CONTAINING PROTEIN"/>
    <property type="match status" value="1"/>
</dbReference>
<dbReference type="AlphaFoldDB" id="A0A8J6LED9"/>
<feature type="transmembrane region" description="Helical" evidence="9">
    <location>
        <begin position="577"/>
        <end position="599"/>
    </location>
</feature>
<feature type="transmembrane region" description="Helical" evidence="9">
    <location>
        <begin position="478"/>
        <end position="498"/>
    </location>
</feature>
<evidence type="ECO:0000259" key="10">
    <source>
        <dbReference type="PROSITE" id="PS50850"/>
    </source>
</evidence>
<dbReference type="InterPro" id="IPR003663">
    <property type="entry name" value="Sugar/inositol_transpt"/>
</dbReference>
<dbReference type="GO" id="GO:0022857">
    <property type="term" value="F:transmembrane transporter activity"/>
    <property type="evidence" value="ECO:0007669"/>
    <property type="project" value="InterPro"/>
</dbReference>
<evidence type="ECO:0000256" key="9">
    <source>
        <dbReference type="SAM" id="Phobius"/>
    </source>
</evidence>
<dbReference type="Pfam" id="PF00083">
    <property type="entry name" value="Sugar_tr"/>
    <property type="match status" value="1"/>
</dbReference>
<dbReference type="InterPro" id="IPR005829">
    <property type="entry name" value="Sugar_transporter_CS"/>
</dbReference>
<dbReference type="GO" id="GO:0005886">
    <property type="term" value="C:plasma membrane"/>
    <property type="evidence" value="ECO:0007669"/>
    <property type="project" value="UniProtKB-SubCell"/>
</dbReference>
<reference evidence="11" key="2">
    <citation type="submission" date="2021-08" db="EMBL/GenBank/DDBJ databases">
        <authorList>
            <person name="Eriksson T."/>
        </authorList>
    </citation>
    <scope>NUCLEOTIDE SEQUENCE</scope>
    <source>
        <strain evidence="11">Stoneville</strain>
        <tissue evidence="11">Whole head</tissue>
    </source>
</reference>
<feature type="transmembrane region" description="Helical" evidence="9">
    <location>
        <begin position="450"/>
        <end position="469"/>
    </location>
</feature>
<feature type="transmembrane region" description="Helical" evidence="9">
    <location>
        <begin position="175"/>
        <end position="196"/>
    </location>
</feature>
<evidence type="ECO:0000256" key="8">
    <source>
        <dbReference type="ARBA" id="ARBA00023180"/>
    </source>
</evidence>
<feature type="transmembrane region" description="Helical" evidence="9">
    <location>
        <begin position="328"/>
        <end position="349"/>
    </location>
</feature>
<sequence>MSETSIADRWRSWRFVQEIELYFKFYTHAQEESVKYSKKEDRFHVKEHFQSIKKDYHVFAVYWDPASIWQHRVSNKKWRTKVKHKRKYAGKPKFSYQGHSKCHLGAEVVSLSLSKGVVTPERMLNMIIAYKVSNKGSRRYTEIHRLLCKMMESCTTKMNAKTDEPKETGKNWFQILAIISACVAGFMSGLLFSWPSPSIPKIVNDKNNYNISPSEASYFSVLPPISAIVSSLLFTKLNDLIGRKYTLLLVFVPQVLSLILIASAKSVYVLYISRLISGLADACVYASVPMYIGETATPQVRGVWGNFLSFSIYFGQLVVNVVGSYTTITTSACICLTFPLVFICTFVWMPETPYFYLMKNRADDARTSLRKLRRKRNVEDELEQLRVDVVRQMSERGTWKDVFAIESNRKAIYAGIFLRTSQQCSGISAFMVYTQYIFAKAGGNLSASSSAIIFTGLCSVLNVCAGFTLDKIGRKKSYFWSTLACGVVLLCESVFFFLEQFCPKINLTAVNWIPLLGMILYMIFYSFGLGIVPTLMLGELFSTSIKTKGLTLLMMVYSVLISSITKIFYFLDAEFGLFAPFLFFSVSCFISTILVLYFVPETKGRTLEQIQQDLKGANERDR</sequence>
<gene>
    <name evidence="11" type="ORF">GEV33_012981</name>
</gene>
<accession>A0A8J6LED9</accession>
<protein>
    <recommendedName>
        <fullName evidence="10">Major facilitator superfamily (MFS) profile domain-containing protein</fullName>
    </recommendedName>
</protein>
<proteinExistence type="predicted"/>
<comment type="subcellular location">
    <subcellularLocation>
        <location evidence="1">Cell membrane</location>
        <topology evidence="1">Multi-pass membrane protein</topology>
    </subcellularLocation>
</comment>
<evidence type="ECO:0000256" key="3">
    <source>
        <dbReference type="ARBA" id="ARBA00022475"/>
    </source>
</evidence>